<dbReference type="PANTHER" id="PTHR13513:SF9">
    <property type="entry name" value="E3 UBIQUITIN-PROTEIN LIGASE UBR7-RELATED"/>
    <property type="match status" value="1"/>
</dbReference>
<feature type="zinc finger region" description="UBR-type" evidence="4">
    <location>
        <begin position="36"/>
        <end position="113"/>
    </location>
</feature>
<dbReference type="PROSITE" id="PS51157">
    <property type="entry name" value="ZF_UBR"/>
    <property type="match status" value="1"/>
</dbReference>
<gene>
    <name evidence="7" type="ORF">D6D22_06347</name>
</gene>
<reference evidence="7 8" key="1">
    <citation type="submission" date="2018-10" db="EMBL/GenBank/DDBJ databases">
        <title>Fifty Aureobasidium pullulans genomes reveal a recombining polyextremotolerant generalist.</title>
        <authorList>
            <person name="Gostincar C."/>
            <person name="Turk M."/>
            <person name="Zajc J."/>
            <person name="Gunde-Cimerman N."/>
        </authorList>
    </citation>
    <scope>NUCLEOTIDE SEQUENCE [LARGE SCALE GENOMIC DNA]</scope>
    <source>
        <strain evidence="7 8">EXF-11013</strain>
    </source>
</reference>
<feature type="region of interest" description="Disordered" evidence="5">
    <location>
        <begin position="182"/>
        <end position="231"/>
    </location>
</feature>
<evidence type="ECO:0000256" key="5">
    <source>
        <dbReference type="SAM" id="MobiDB-lite"/>
    </source>
</evidence>
<dbReference type="InterPro" id="IPR003126">
    <property type="entry name" value="Znf_UBR"/>
</dbReference>
<sequence>MIMSQNTEASQTAQEFIASQLQLEADAREALPYQFDTCTKPLGPLRQAIFACLTCNPPPTSDNKSHTPAAVCYSCSISCHGEHELVELFTKRNFVCDCGTTRIPSSPCTLRLNESTSQKGDVTGDTPAETNKYNHNFAGRFCACDDQYDPEKEKGTMFQCLGLGTVEDGGCGEDWWHPECLMGLPRPQPTETTPKEDKEETKQPNIVGQEETAQPSDIQEEVDEAPLPPGFPAEDDFDHLICYKCVNSFPWIKQYASQQGFLGPVYHKQPSESNEVKSEEKPTQDASLSSSETNKKRSAEDGSEESASKKTKVETEGVVAETTTPSTTTPAEDTPLHTKLPSAPTGTFSLFLKEDFRNHFCRCPSCFPNLKPHAQLLEEEEAYEPPVSESDDEEAQNGRGSVGSGSTYERGEALLSNMDRVKAIEGVMVYNHLRDKVKTFLQPFAESGRPVGAEDIKAYFEKLRGDEEGIRLAGAGAGAADESQEGSQ</sequence>
<dbReference type="Proteomes" id="UP000310687">
    <property type="component" value="Unassembled WGS sequence"/>
</dbReference>
<dbReference type="AlphaFoldDB" id="A0A4S8XPP2"/>
<keyword evidence="1" id="KW-0479">Metal-binding</keyword>
<evidence type="ECO:0000256" key="3">
    <source>
        <dbReference type="ARBA" id="ARBA00022833"/>
    </source>
</evidence>
<dbReference type="InterPro" id="IPR047506">
    <property type="entry name" value="UBR7-like_UBR-box"/>
</dbReference>
<accession>A0A4S8XPP2</accession>
<feature type="compositionally biased region" description="Basic and acidic residues" evidence="5">
    <location>
        <begin position="293"/>
        <end position="315"/>
    </location>
</feature>
<evidence type="ECO:0000256" key="4">
    <source>
        <dbReference type="PROSITE-ProRule" id="PRU00508"/>
    </source>
</evidence>
<dbReference type="Pfam" id="PF02207">
    <property type="entry name" value="zf-UBR"/>
    <property type="match status" value="1"/>
</dbReference>
<organism evidence="7 8">
    <name type="scientific">Aureobasidium pullulans</name>
    <name type="common">Black yeast</name>
    <name type="synonym">Pullularia pullulans</name>
    <dbReference type="NCBI Taxonomy" id="5580"/>
    <lineage>
        <taxon>Eukaryota</taxon>
        <taxon>Fungi</taxon>
        <taxon>Dikarya</taxon>
        <taxon>Ascomycota</taxon>
        <taxon>Pezizomycotina</taxon>
        <taxon>Dothideomycetes</taxon>
        <taxon>Dothideomycetidae</taxon>
        <taxon>Dothideales</taxon>
        <taxon>Saccotheciaceae</taxon>
        <taxon>Aureobasidium</taxon>
    </lineage>
</organism>
<feature type="compositionally biased region" description="Basic and acidic residues" evidence="5">
    <location>
        <begin position="193"/>
        <end position="202"/>
    </location>
</feature>
<feature type="compositionally biased region" description="Basic and acidic residues" evidence="5">
    <location>
        <begin position="274"/>
        <end position="283"/>
    </location>
</feature>
<keyword evidence="2" id="KW-0863">Zinc-finger</keyword>
<comment type="caution">
    <text evidence="7">The sequence shown here is derived from an EMBL/GenBank/DDBJ whole genome shotgun (WGS) entry which is preliminary data.</text>
</comment>
<dbReference type="CDD" id="cd19677">
    <property type="entry name" value="UBR-box_UBR7"/>
    <property type="match status" value="1"/>
</dbReference>
<dbReference type="EMBL" id="QZAL01000094">
    <property type="protein sequence ID" value="THW39337.1"/>
    <property type="molecule type" value="Genomic_DNA"/>
</dbReference>
<dbReference type="GO" id="GO:0061630">
    <property type="term" value="F:ubiquitin protein ligase activity"/>
    <property type="evidence" value="ECO:0007669"/>
    <property type="project" value="InterPro"/>
</dbReference>
<feature type="region of interest" description="Disordered" evidence="5">
    <location>
        <begin position="381"/>
        <end position="408"/>
    </location>
</feature>
<dbReference type="SMART" id="SM00396">
    <property type="entry name" value="ZnF_UBR1"/>
    <property type="match status" value="1"/>
</dbReference>
<keyword evidence="3" id="KW-0862">Zinc</keyword>
<feature type="compositionally biased region" description="Acidic residues" evidence="5">
    <location>
        <begin position="381"/>
        <end position="395"/>
    </location>
</feature>
<evidence type="ECO:0000259" key="6">
    <source>
        <dbReference type="PROSITE" id="PS51157"/>
    </source>
</evidence>
<evidence type="ECO:0000313" key="7">
    <source>
        <dbReference type="EMBL" id="THW39337.1"/>
    </source>
</evidence>
<proteinExistence type="predicted"/>
<feature type="domain" description="UBR-type" evidence="6">
    <location>
        <begin position="36"/>
        <end position="113"/>
    </location>
</feature>
<dbReference type="GO" id="GO:0008270">
    <property type="term" value="F:zinc ion binding"/>
    <property type="evidence" value="ECO:0007669"/>
    <property type="project" value="UniProtKB-KW"/>
</dbReference>
<evidence type="ECO:0000313" key="8">
    <source>
        <dbReference type="Proteomes" id="UP000310687"/>
    </source>
</evidence>
<evidence type="ECO:0000256" key="2">
    <source>
        <dbReference type="ARBA" id="ARBA00022771"/>
    </source>
</evidence>
<evidence type="ECO:0000256" key="1">
    <source>
        <dbReference type="ARBA" id="ARBA00022723"/>
    </source>
</evidence>
<feature type="region of interest" description="Disordered" evidence="5">
    <location>
        <begin position="266"/>
        <end position="343"/>
    </location>
</feature>
<protein>
    <submittedName>
        <fullName evidence="7">Zf-UBR-domain-containing protein</fullName>
    </submittedName>
</protein>
<dbReference type="PANTHER" id="PTHR13513">
    <property type="entry name" value="E3 UBIQUITIN-PROTEIN LIGASE UBR7"/>
    <property type="match status" value="1"/>
</dbReference>
<name>A0A4S8XPP2_AURPU</name>
<dbReference type="InterPro" id="IPR040204">
    <property type="entry name" value="UBR7"/>
</dbReference>
<feature type="compositionally biased region" description="Low complexity" evidence="5">
    <location>
        <begin position="316"/>
        <end position="333"/>
    </location>
</feature>
<dbReference type="GO" id="GO:0005737">
    <property type="term" value="C:cytoplasm"/>
    <property type="evidence" value="ECO:0007669"/>
    <property type="project" value="TreeGrafter"/>
</dbReference>